<dbReference type="PROSITE" id="PS51746">
    <property type="entry name" value="PPM_2"/>
    <property type="match status" value="1"/>
</dbReference>
<dbReference type="OrthoDB" id="9801841at2"/>
<evidence type="ECO:0000256" key="1">
    <source>
        <dbReference type="SAM" id="Coils"/>
    </source>
</evidence>
<dbReference type="InterPro" id="IPR036457">
    <property type="entry name" value="PPM-type-like_dom_sf"/>
</dbReference>
<dbReference type="HOGENOM" id="CLU_034545_4_1_9"/>
<dbReference type="KEGG" id="drm:Dred_1711"/>
<dbReference type="Gene3D" id="3.60.40.10">
    <property type="entry name" value="PPM-type phosphatase domain"/>
    <property type="match status" value="1"/>
</dbReference>
<evidence type="ECO:0000313" key="4">
    <source>
        <dbReference type="Proteomes" id="UP000001556"/>
    </source>
</evidence>
<dbReference type="SMART" id="SM00332">
    <property type="entry name" value="PP2Cc"/>
    <property type="match status" value="1"/>
</dbReference>
<feature type="domain" description="PPM-type phosphatase" evidence="2">
    <location>
        <begin position="2"/>
        <end position="237"/>
    </location>
</feature>
<dbReference type="NCBIfam" id="NF033484">
    <property type="entry name" value="Stp1_PP2C_phos"/>
    <property type="match status" value="1"/>
</dbReference>
<dbReference type="EMBL" id="CP000612">
    <property type="protein sequence ID" value="ABO50238.1"/>
    <property type="molecule type" value="Genomic_DNA"/>
</dbReference>
<name>A4J585_DESRM</name>
<dbReference type="STRING" id="349161.Dred_1711"/>
<dbReference type="CDD" id="cd00143">
    <property type="entry name" value="PP2Cc"/>
    <property type="match status" value="1"/>
</dbReference>
<dbReference type="SUPFAM" id="SSF81606">
    <property type="entry name" value="PP2C-like"/>
    <property type="match status" value="1"/>
</dbReference>
<dbReference type="AlphaFoldDB" id="A4J585"/>
<dbReference type="RefSeq" id="WP_011878052.1">
    <property type="nucleotide sequence ID" value="NC_009253.1"/>
</dbReference>
<dbReference type="InterPro" id="IPR001932">
    <property type="entry name" value="PPM-type_phosphatase-like_dom"/>
</dbReference>
<keyword evidence="4" id="KW-1185">Reference proteome</keyword>
<reference evidence="3 4" key="1">
    <citation type="submission" date="2007-03" db="EMBL/GenBank/DDBJ databases">
        <title>Complete sequence of Desulfotomaculum reducens MI-1.</title>
        <authorList>
            <consortium name="US DOE Joint Genome Institute"/>
            <person name="Copeland A."/>
            <person name="Lucas S."/>
            <person name="Lapidus A."/>
            <person name="Barry K."/>
            <person name="Detter J.C."/>
            <person name="Glavina del Rio T."/>
            <person name="Hammon N."/>
            <person name="Israni S."/>
            <person name="Dalin E."/>
            <person name="Tice H."/>
            <person name="Pitluck S."/>
            <person name="Sims D."/>
            <person name="Brettin T."/>
            <person name="Bruce D."/>
            <person name="Han C."/>
            <person name="Tapia R."/>
            <person name="Schmutz J."/>
            <person name="Larimer F."/>
            <person name="Land M."/>
            <person name="Hauser L."/>
            <person name="Kyrpides N."/>
            <person name="Kim E."/>
            <person name="Tebo B.M."/>
            <person name="Richardson P."/>
        </authorList>
    </citation>
    <scope>NUCLEOTIDE SEQUENCE [LARGE SCALE GENOMIC DNA]</scope>
    <source>
        <strain evidence="3 4">MI-1</strain>
    </source>
</reference>
<protein>
    <submittedName>
        <fullName evidence="3">Protein phosphatase 2C domain protein</fullName>
    </submittedName>
</protein>
<dbReference type="eggNOG" id="COG0631">
    <property type="taxonomic scope" value="Bacteria"/>
</dbReference>
<dbReference type="PANTHER" id="PTHR47992">
    <property type="entry name" value="PROTEIN PHOSPHATASE"/>
    <property type="match status" value="1"/>
</dbReference>
<dbReference type="Proteomes" id="UP000001556">
    <property type="component" value="Chromosome"/>
</dbReference>
<feature type="coiled-coil region" evidence="1">
    <location>
        <begin position="67"/>
        <end position="94"/>
    </location>
</feature>
<organism evidence="3 4">
    <name type="scientific">Desulforamulus reducens (strain ATCC BAA-1160 / DSM 100696 / MI-1)</name>
    <name type="common">Desulfotomaculum reducens</name>
    <dbReference type="NCBI Taxonomy" id="349161"/>
    <lineage>
        <taxon>Bacteria</taxon>
        <taxon>Bacillati</taxon>
        <taxon>Bacillota</taxon>
        <taxon>Clostridia</taxon>
        <taxon>Eubacteriales</taxon>
        <taxon>Peptococcaceae</taxon>
        <taxon>Desulforamulus</taxon>
    </lineage>
</organism>
<dbReference type="Pfam" id="PF13672">
    <property type="entry name" value="PP2C_2"/>
    <property type="match status" value="1"/>
</dbReference>
<keyword evidence="1" id="KW-0175">Coiled coil</keyword>
<dbReference type="InterPro" id="IPR015655">
    <property type="entry name" value="PP2C"/>
</dbReference>
<dbReference type="SMART" id="SM00331">
    <property type="entry name" value="PP2C_SIG"/>
    <property type="match status" value="1"/>
</dbReference>
<evidence type="ECO:0000313" key="3">
    <source>
        <dbReference type="EMBL" id="ABO50238.1"/>
    </source>
</evidence>
<proteinExistence type="predicted"/>
<sequence length="238" mass="26402">MKWSQISDVGRVRPGNEDSMCACPDIGLFAVADGMGGHKAGEIASRTVIEYLVENLRNSNVEKEDIATNLLRILDEANLRIHRLSNEIEEYRGMGTTVTAGIFVDNKLIIAHVGDSRAYLIRHDDIIQITNDHSLVGEMLRCGGITEEQAINHPQKNVLTRAMGTAPMVRLDLHTVDLKVGDKILFCTDGLINHLRPEEIKHVIKGQPDLDKCLEELMDLTLERGGTDNSTIVLVEVE</sequence>
<evidence type="ECO:0000259" key="2">
    <source>
        <dbReference type="PROSITE" id="PS51746"/>
    </source>
</evidence>
<gene>
    <name evidence="3" type="ordered locus">Dred_1711</name>
</gene>
<dbReference type="GO" id="GO:0004722">
    <property type="term" value="F:protein serine/threonine phosphatase activity"/>
    <property type="evidence" value="ECO:0007669"/>
    <property type="project" value="InterPro"/>
</dbReference>
<accession>A4J585</accession>